<reference evidence="4 5" key="1">
    <citation type="submission" date="2015-07" db="EMBL/GenBank/DDBJ databases">
        <title>Comparative genomics of the Sigatoka disease complex on banana suggests a link between parallel evolutionary changes in Pseudocercospora fijiensis and Pseudocercospora eumusae and increased virulence on the banana host.</title>
        <authorList>
            <person name="Chang T.-C."/>
            <person name="Salvucci A."/>
            <person name="Crous P.W."/>
            <person name="Stergiopoulos I."/>
        </authorList>
    </citation>
    <scope>NUCLEOTIDE SEQUENCE [LARGE SCALE GENOMIC DNA]</scope>
    <source>
        <strain evidence="4 5">CBS 116634</strain>
    </source>
</reference>
<evidence type="ECO:0000256" key="1">
    <source>
        <dbReference type="ARBA" id="ARBA00022980"/>
    </source>
</evidence>
<dbReference type="EMBL" id="LFZO01000176">
    <property type="protein sequence ID" value="KXT11876.1"/>
    <property type="molecule type" value="Genomic_DNA"/>
</dbReference>
<comment type="caution">
    <text evidence="4">The sequence shown here is derived from an EMBL/GenBank/DDBJ whole genome shotgun (WGS) entry which is preliminary data.</text>
</comment>
<dbReference type="GO" id="GO:0006412">
    <property type="term" value="P:translation"/>
    <property type="evidence" value="ECO:0007669"/>
    <property type="project" value="InterPro"/>
</dbReference>
<feature type="region of interest" description="Disordered" evidence="3">
    <location>
        <begin position="260"/>
        <end position="279"/>
    </location>
</feature>
<dbReference type="InterPro" id="IPR011331">
    <property type="entry name" value="Ribosomal_eL37/eL43"/>
</dbReference>
<dbReference type="AlphaFoldDB" id="A0A139IB57"/>
<dbReference type="STRING" id="113226.A0A139IB57"/>
<name>A0A139IB57_9PEZI</name>
<dbReference type="Gene3D" id="2.20.25.30">
    <property type="match status" value="1"/>
</dbReference>
<keyword evidence="5" id="KW-1185">Reference proteome</keyword>
<dbReference type="Proteomes" id="UP000073492">
    <property type="component" value="Unassembled WGS sequence"/>
</dbReference>
<feature type="compositionally biased region" description="Low complexity" evidence="3">
    <location>
        <begin position="23"/>
        <end position="43"/>
    </location>
</feature>
<dbReference type="GO" id="GO:1990904">
    <property type="term" value="C:ribonucleoprotein complex"/>
    <property type="evidence" value="ECO:0007669"/>
    <property type="project" value="UniProtKB-KW"/>
</dbReference>
<keyword evidence="1" id="KW-0689">Ribosomal protein</keyword>
<proteinExistence type="predicted"/>
<dbReference type="OrthoDB" id="10259236at2759"/>
<feature type="compositionally biased region" description="Basic residues" evidence="3">
    <location>
        <begin position="1"/>
        <end position="10"/>
    </location>
</feature>
<dbReference type="GO" id="GO:0003735">
    <property type="term" value="F:structural constituent of ribosome"/>
    <property type="evidence" value="ECO:0007669"/>
    <property type="project" value="InterPro"/>
</dbReference>
<feature type="compositionally biased region" description="Basic and acidic residues" evidence="3">
    <location>
        <begin position="82"/>
        <end position="93"/>
    </location>
</feature>
<evidence type="ECO:0000313" key="4">
    <source>
        <dbReference type="EMBL" id="KXT11876.1"/>
    </source>
</evidence>
<protein>
    <submittedName>
        <fullName evidence="4">Uncharacterized protein</fullName>
    </submittedName>
</protein>
<evidence type="ECO:0000256" key="3">
    <source>
        <dbReference type="SAM" id="MobiDB-lite"/>
    </source>
</evidence>
<feature type="region of interest" description="Disordered" evidence="3">
    <location>
        <begin position="1"/>
        <end position="93"/>
    </location>
</feature>
<sequence>MSQAQARRHTIGAYTGVQAQPQSVAANPTATSASSSRTWTTDELLADLDTDQEHPPPLVARKKSRISEPETLRDSFSSTSRETGRESATEEGNWKKKVRGMLWNSGLRVQSFEARALCLSLSNVKSAEEGVNETHDTIHRQHRTLTPPQHSQNDEGNIQLRKAPQQVARFVQTLWPPLYARPEAHLRQLRVPERRHQKVYVCSHRPCRFDNETIARRGHGQYRQRHLILIHTTDNWGEKAKRRKTTGSGRMRSLKLIPRKFKNGFQLGTPKGARGPANQ</sequence>
<organism evidence="4 5">
    <name type="scientific">Pseudocercospora musae</name>
    <dbReference type="NCBI Taxonomy" id="113226"/>
    <lineage>
        <taxon>Eukaryota</taxon>
        <taxon>Fungi</taxon>
        <taxon>Dikarya</taxon>
        <taxon>Ascomycota</taxon>
        <taxon>Pezizomycotina</taxon>
        <taxon>Dothideomycetes</taxon>
        <taxon>Dothideomycetidae</taxon>
        <taxon>Mycosphaerellales</taxon>
        <taxon>Mycosphaerellaceae</taxon>
        <taxon>Pseudocercospora</taxon>
    </lineage>
</organism>
<evidence type="ECO:0000256" key="2">
    <source>
        <dbReference type="ARBA" id="ARBA00023274"/>
    </source>
</evidence>
<gene>
    <name evidence="4" type="ORF">AC579_5192</name>
</gene>
<accession>A0A139IB57</accession>
<keyword evidence="2" id="KW-0687">Ribonucleoprotein</keyword>
<dbReference type="GO" id="GO:0005840">
    <property type="term" value="C:ribosome"/>
    <property type="evidence" value="ECO:0007669"/>
    <property type="project" value="UniProtKB-KW"/>
</dbReference>
<evidence type="ECO:0000313" key="5">
    <source>
        <dbReference type="Proteomes" id="UP000073492"/>
    </source>
</evidence>